<feature type="region of interest" description="Disordered" evidence="1">
    <location>
        <begin position="31"/>
        <end position="52"/>
    </location>
</feature>
<dbReference type="PANTHER" id="PTHR34606:SF15">
    <property type="entry name" value="BON DOMAIN-CONTAINING PROTEIN"/>
    <property type="match status" value="1"/>
</dbReference>
<dbReference type="InterPro" id="IPR051686">
    <property type="entry name" value="Lipoprotein_DolP"/>
</dbReference>
<dbReference type="Gene3D" id="3.30.1340.30">
    <property type="match status" value="1"/>
</dbReference>
<feature type="signal peptide" evidence="2">
    <location>
        <begin position="1"/>
        <end position="29"/>
    </location>
</feature>
<feature type="domain" description="BON" evidence="3">
    <location>
        <begin position="58"/>
        <end position="126"/>
    </location>
</feature>
<evidence type="ECO:0000256" key="2">
    <source>
        <dbReference type="SAM" id="SignalP"/>
    </source>
</evidence>
<dbReference type="PROSITE" id="PS50914">
    <property type="entry name" value="BON"/>
    <property type="match status" value="1"/>
</dbReference>
<dbReference type="Proteomes" id="UP001139308">
    <property type="component" value="Unassembled WGS sequence"/>
</dbReference>
<dbReference type="AlphaFoldDB" id="A0A9X1UIK8"/>
<dbReference type="Pfam" id="PF04972">
    <property type="entry name" value="BON"/>
    <property type="match status" value="1"/>
</dbReference>
<evidence type="ECO:0000256" key="1">
    <source>
        <dbReference type="SAM" id="MobiDB-lite"/>
    </source>
</evidence>
<feature type="compositionally biased region" description="Pro residues" evidence="1">
    <location>
        <begin position="35"/>
        <end position="44"/>
    </location>
</feature>
<evidence type="ECO:0000313" key="4">
    <source>
        <dbReference type="EMBL" id="MCG5075383.1"/>
    </source>
</evidence>
<keyword evidence="5" id="KW-1185">Reference proteome</keyword>
<dbReference type="RefSeq" id="WP_238465242.1">
    <property type="nucleotide sequence ID" value="NZ_JAKLJA010000015.1"/>
</dbReference>
<sequence length="129" mass="13201">MQHYISRYPRYAVTATCTSLLLASAIALAQSSPGTPHPNVPPPHGLVAGAPSAGTNASDTIITARARAALLGTDGLNSNDVQITTNRGVVTLTGTVADDAQKRRAASVVQEMDGVTSVTNALQVGKPSH</sequence>
<organism evidence="4 5">
    <name type="scientific">Paraburkholderia tagetis</name>
    <dbReference type="NCBI Taxonomy" id="2913261"/>
    <lineage>
        <taxon>Bacteria</taxon>
        <taxon>Pseudomonadati</taxon>
        <taxon>Pseudomonadota</taxon>
        <taxon>Betaproteobacteria</taxon>
        <taxon>Burkholderiales</taxon>
        <taxon>Burkholderiaceae</taxon>
        <taxon>Paraburkholderia</taxon>
    </lineage>
</organism>
<reference evidence="4" key="1">
    <citation type="submission" date="2022-01" db="EMBL/GenBank/DDBJ databases">
        <title>Genome sequence and assembly of Parabukholderia sp. RG36.</title>
        <authorList>
            <person name="Chhetri G."/>
        </authorList>
    </citation>
    <scope>NUCLEOTIDE SEQUENCE</scope>
    <source>
        <strain evidence="4">RG36</strain>
    </source>
</reference>
<dbReference type="SMART" id="SM00749">
    <property type="entry name" value="BON"/>
    <property type="match status" value="1"/>
</dbReference>
<protein>
    <submittedName>
        <fullName evidence="4">BON domain-containing protein</fullName>
    </submittedName>
</protein>
<feature type="chain" id="PRO_5040747802" evidence="2">
    <location>
        <begin position="30"/>
        <end position="129"/>
    </location>
</feature>
<accession>A0A9X1UIK8</accession>
<dbReference type="EMBL" id="JAKLJA010000015">
    <property type="protein sequence ID" value="MCG5075383.1"/>
    <property type="molecule type" value="Genomic_DNA"/>
</dbReference>
<evidence type="ECO:0000259" key="3">
    <source>
        <dbReference type="PROSITE" id="PS50914"/>
    </source>
</evidence>
<evidence type="ECO:0000313" key="5">
    <source>
        <dbReference type="Proteomes" id="UP001139308"/>
    </source>
</evidence>
<gene>
    <name evidence="4" type="ORF">L5014_18765</name>
</gene>
<dbReference type="InterPro" id="IPR014004">
    <property type="entry name" value="Transpt-assoc_nodulatn_dom_bac"/>
</dbReference>
<dbReference type="InterPro" id="IPR007055">
    <property type="entry name" value="BON_dom"/>
</dbReference>
<keyword evidence="2" id="KW-0732">Signal</keyword>
<comment type="caution">
    <text evidence="4">The sequence shown here is derived from an EMBL/GenBank/DDBJ whole genome shotgun (WGS) entry which is preliminary data.</text>
</comment>
<dbReference type="PANTHER" id="PTHR34606">
    <property type="entry name" value="BON DOMAIN-CONTAINING PROTEIN"/>
    <property type="match status" value="1"/>
</dbReference>
<proteinExistence type="predicted"/>
<name>A0A9X1UIK8_9BURK</name>